<proteinExistence type="predicted"/>
<feature type="transmembrane region" description="Helical" evidence="2">
    <location>
        <begin position="39"/>
        <end position="63"/>
    </location>
</feature>
<evidence type="ECO:0000313" key="4">
    <source>
        <dbReference type="Proteomes" id="UP000789901"/>
    </source>
</evidence>
<organism evidence="3 4">
    <name type="scientific">Gigaspora margarita</name>
    <dbReference type="NCBI Taxonomy" id="4874"/>
    <lineage>
        <taxon>Eukaryota</taxon>
        <taxon>Fungi</taxon>
        <taxon>Fungi incertae sedis</taxon>
        <taxon>Mucoromycota</taxon>
        <taxon>Glomeromycotina</taxon>
        <taxon>Glomeromycetes</taxon>
        <taxon>Diversisporales</taxon>
        <taxon>Gigasporaceae</taxon>
        <taxon>Gigaspora</taxon>
    </lineage>
</organism>
<accession>A0ABN7XDG5</accession>
<evidence type="ECO:0000256" key="1">
    <source>
        <dbReference type="SAM" id="MobiDB-lite"/>
    </source>
</evidence>
<name>A0ABN7XDG5_GIGMA</name>
<keyword evidence="4" id="KW-1185">Reference proteome</keyword>
<evidence type="ECO:0000256" key="2">
    <source>
        <dbReference type="SAM" id="Phobius"/>
    </source>
</evidence>
<protein>
    <submittedName>
        <fullName evidence="3">28504_t:CDS:1</fullName>
    </submittedName>
</protein>
<feature type="compositionally biased region" description="Basic and acidic residues" evidence="1">
    <location>
        <begin position="161"/>
        <end position="182"/>
    </location>
</feature>
<feature type="compositionally biased region" description="Polar residues" evidence="1">
    <location>
        <begin position="183"/>
        <end position="192"/>
    </location>
</feature>
<comment type="caution">
    <text evidence="3">The sequence shown here is derived from an EMBL/GenBank/DDBJ whole genome shotgun (WGS) entry which is preliminary data.</text>
</comment>
<keyword evidence="2" id="KW-1133">Transmembrane helix</keyword>
<keyword evidence="2" id="KW-0472">Membrane</keyword>
<sequence>VYDAQKILFKSIISKVDQINIKETWQITNKQSGNNQRKYFVIVLDSISYMCICMSNISCDILYRHYFQVMLVLQISGFHIGIVASRWYCNSKKKKIDQEDVIFTNSNTSEAQQGQKACLILQPFIVSCSIAINNRSAVARCSKYGKIWGLAQQAHLLIQNEEPKDSETSKASEDSKDSEKKNNPTIENLLIT</sequence>
<reference evidence="3 4" key="1">
    <citation type="submission" date="2021-06" db="EMBL/GenBank/DDBJ databases">
        <authorList>
            <person name="Kallberg Y."/>
            <person name="Tangrot J."/>
            <person name="Rosling A."/>
        </authorList>
    </citation>
    <scope>NUCLEOTIDE SEQUENCE [LARGE SCALE GENOMIC DNA]</scope>
    <source>
        <strain evidence="3 4">120-4 pot B 10/14</strain>
    </source>
</reference>
<keyword evidence="2" id="KW-0812">Transmembrane</keyword>
<feature type="transmembrane region" description="Helical" evidence="2">
    <location>
        <begin position="69"/>
        <end position="89"/>
    </location>
</feature>
<feature type="non-terminal residue" evidence="3">
    <location>
        <position position="1"/>
    </location>
</feature>
<dbReference type="Proteomes" id="UP000789901">
    <property type="component" value="Unassembled WGS sequence"/>
</dbReference>
<dbReference type="EMBL" id="CAJVQB010121897">
    <property type="protein sequence ID" value="CAG8853264.1"/>
    <property type="molecule type" value="Genomic_DNA"/>
</dbReference>
<gene>
    <name evidence="3" type="ORF">GMARGA_LOCUS42085</name>
</gene>
<evidence type="ECO:0000313" key="3">
    <source>
        <dbReference type="EMBL" id="CAG8853264.1"/>
    </source>
</evidence>
<feature type="region of interest" description="Disordered" evidence="1">
    <location>
        <begin position="161"/>
        <end position="192"/>
    </location>
</feature>
<feature type="non-terminal residue" evidence="3">
    <location>
        <position position="192"/>
    </location>
</feature>